<protein>
    <submittedName>
        <fullName evidence="1">Uncharacterized protein</fullName>
    </submittedName>
</protein>
<dbReference type="AlphaFoldDB" id="C4JZ87"/>
<keyword evidence="2" id="KW-1185">Reference proteome</keyword>
<dbReference type="HOGENOM" id="CLU_2499567_0_0_1"/>
<name>C4JZ87_UNCRE</name>
<gene>
    <name evidence="1" type="ORF">UREG_07488</name>
</gene>
<sequence length="86" mass="9447">MGNYFSRNKELVINPYVGSGRGDEFREIRTNAAVLSIQAWEDTMPGGHCGVKALEVQWSDGHTVSHGKALDVVFMVPAVNLSTLRN</sequence>
<dbReference type="Proteomes" id="UP000002058">
    <property type="component" value="Unassembled WGS sequence"/>
</dbReference>
<dbReference type="EMBL" id="CH476619">
    <property type="protein sequence ID" value="EEP82623.1"/>
    <property type="molecule type" value="Genomic_DNA"/>
</dbReference>
<dbReference type="VEuPathDB" id="FungiDB:UREG_07488"/>
<dbReference type="KEGG" id="ure:UREG_07488"/>
<reference evidence="2" key="1">
    <citation type="journal article" date="2009" name="Genome Res.">
        <title>Comparative genomic analyses of the human fungal pathogens Coccidioides and their relatives.</title>
        <authorList>
            <person name="Sharpton T.J."/>
            <person name="Stajich J.E."/>
            <person name="Rounsley S.D."/>
            <person name="Gardner M.J."/>
            <person name="Wortman J.R."/>
            <person name="Jordar V.S."/>
            <person name="Maiti R."/>
            <person name="Kodira C.D."/>
            <person name="Neafsey D.E."/>
            <person name="Zeng Q."/>
            <person name="Hung C.-Y."/>
            <person name="McMahan C."/>
            <person name="Muszewska A."/>
            <person name="Grynberg M."/>
            <person name="Mandel M.A."/>
            <person name="Kellner E.M."/>
            <person name="Barker B.M."/>
            <person name="Galgiani J.N."/>
            <person name="Orbach M.J."/>
            <person name="Kirkland T.N."/>
            <person name="Cole G.T."/>
            <person name="Henn M.R."/>
            <person name="Birren B.W."/>
            <person name="Taylor J.W."/>
        </authorList>
    </citation>
    <scope>NUCLEOTIDE SEQUENCE [LARGE SCALE GENOMIC DNA]</scope>
    <source>
        <strain evidence="2">UAMH 1704</strain>
    </source>
</reference>
<dbReference type="InParanoid" id="C4JZ87"/>
<dbReference type="RefSeq" id="XP_002582715.1">
    <property type="nucleotide sequence ID" value="XM_002582669.1"/>
</dbReference>
<organism evidence="1 2">
    <name type="scientific">Uncinocarpus reesii (strain UAMH 1704)</name>
    <dbReference type="NCBI Taxonomy" id="336963"/>
    <lineage>
        <taxon>Eukaryota</taxon>
        <taxon>Fungi</taxon>
        <taxon>Dikarya</taxon>
        <taxon>Ascomycota</taxon>
        <taxon>Pezizomycotina</taxon>
        <taxon>Eurotiomycetes</taxon>
        <taxon>Eurotiomycetidae</taxon>
        <taxon>Onygenales</taxon>
        <taxon>Onygenaceae</taxon>
        <taxon>Uncinocarpus</taxon>
    </lineage>
</organism>
<accession>C4JZ87</accession>
<evidence type="ECO:0000313" key="1">
    <source>
        <dbReference type="EMBL" id="EEP82623.1"/>
    </source>
</evidence>
<proteinExistence type="predicted"/>
<evidence type="ECO:0000313" key="2">
    <source>
        <dbReference type="Proteomes" id="UP000002058"/>
    </source>
</evidence>
<dbReference type="GeneID" id="8439956"/>